<name>A0AAV9PD17_9PEZI</name>
<keyword evidence="3" id="KW-1185">Reference proteome</keyword>
<organism evidence="2 3">
    <name type="scientific">Saxophila tyrrhenica</name>
    <dbReference type="NCBI Taxonomy" id="1690608"/>
    <lineage>
        <taxon>Eukaryota</taxon>
        <taxon>Fungi</taxon>
        <taxon>Dikarya</taxon>
        <taxon>Ascomycota</taxon>
        <taxon>Pezizomycotina</taxon>
        <taxon>Dothideomycetes</taxon>
        <taxon>Dothideomycetidae</taxon>
        <taxon>Mycosphaerellales</taxon>
        <taxon>Extremaceae</taxon>
        <taxon>Saxophila</taxon>
    </lineage>
</organism>
<evidence type="ECO:0000313" key="2">
    <source>
        <dbReference type="EMBL" id="KAK5170147.1"/>
    </source>
</evidence>
<feature type="region of interest" description="Disordered" evidence="1">
    <location>
        <begin position="266"/>
        <end position="310"/>
    </location>
</feature>
<feature type="compositionally biased region" description="Basic and acidic residues" evidence="1">
    <location>
        <begin position="288"/>
        <end position="310"/>
    </location>
</feature>
<accession>A0AAV9PD17</accession>
<gene>
    <name evidence="2" type="ORF">LTR77_004732</name>
</gene>
<sequence length="310" mass="33762">MRAIRESDPNTRWDPKAILARLDNIKALVAAAKADEVTESMSSEQKAQYEALCERMANPPNGSGVEVIEKHLRTVGNLAPDMVEKFKARQDAGPEQGYCNCPASASEHHPSCVLEYPPTKEILAHASVATLSAIQALKRADGTWIRSPKLVEGVMAKVKNIVADTHAEGALISMTPEQKEVFTRNVDRLEIQVEQACGVKAPESPEIPLLQVLNEREKRNKLLSTIQKLEQEQKGGSKPGVKVEKLMNEGRSAVLSYPLEESANEVLTGTKNLGPMPAAASGAGKKTTAPEKTKKERRADAKAEKKAEKK</sequence>
<dbReference type="GeneID" id="89926077"/>
<dbReference type="EMBL" id="JAVRRT010000007">
    <property type="protein sequence ID" value="KAK5170147.1"/>
    <property type="molecule type" value="Genomic_DNA"/>
</dbReference>
<comment type="caution">
    <text evidence="2">The sequence shown here is derived from an EMBL/GenBank/DDBJ whole genome shotgun (WGS) entry which is preliminary data.</text>
</comment>
<reference evidence="2 3" key="1">
    <citation type="submission" date="2023-08" db="EMBL/GenBank/DDBJ databases">
        <title>Black Yeasts Isolated from many extreme environments.</title>
        <authorList>
            <person name="Coleine C."/>
            <person name="Stajich J.E."/>
            <person name="Selbmann L."/>
        </authorList>
    </citation>
    <scope>NUCLEOTIDE SEQUENCE [LARGE SCALE GENOMIC DNA]</scope>
    <source>
        <strain evidence="2 3">CCFEE 5935</strain>
    </source>
</reference>
<protein>
    <submittedName>
        <fullName evidence="2">Uncharacterized protein</fullName>
    </submittedName>
</protein>
<proteinExistence type="predicted"/>
<dbReference type="RefSeq" id="XP_064659345.1">
    <property type="nucleotide sequence ID" value="XM_064801984.1"/>
</dbReference>
<evidence type="ECO:0000256" key="1">
    <source>
        <dbReference type="SAM" id="MobiDB-lite"/>
    </source>
</evidence>
<dbReference type="AlphaFoldDB" id="A0AAV9PD17"/>
<feature type="compositionally biased region" description="Low complexity" evidence="1">
    <location>
        <begin position="277"/>
        <end position="287"/>
    </location>
</feature>
<evidence type="ECO:0000313" key="3">
    <source>
        <dbReference type="Proteomes" id="UP001337655"/>
    </source>
</evidence>
<dbReference type="Proteomes" id="UP001337655">
    <property type="component" value="Unassembled WGS sequence"/>
</dbReference>